<dbReference type="GO" id="GO:0005737">
    <property type="term" value="C:cytoplasm"/>
    <property type="evidence" value="ECO:0007669"/>
    <property type="project" value="TreeGrafter"/>
</dbReference>
<dbReference type="EMBL" id="HE612857">
    <property type="protein sequence ID" value="CCE62057.1"/>
    <property type="molecule type" value="Genomic_DNA"/>
</dbReference>
<dbReference type="RefSeq" id="XP_003684491.1">
    <property type="nucleotide sequence ID" value="XM_003684443.1"/>
</dbReference>
<comment type="catalytic activity">
    <reaction evidence="7">
        <text>L-threonyl-[protein] + ATP = O-phospho-L-threonyl-[protein] + ADP + H(+)</text>
        <dbReference type="Rhea" id="RHEA:46608"/>
        <dbReference type="Rhea" id="RHEA-COMP:11060"/>
        <dbReference type="Rhea" id="RHEA-COMP:11605"/>
        <dbReference type="ChEBI" id="CHEBI:15378"/>
        <dbReference type="ChEBI" id="CHEBI:30013"/>
        <dbReference type="ChEBI" id="CHEBI:30616"/>
        <dbReference type="ChEBI" id="CHEBI:61977"/>
        <dbReference type="ChEBI" id="CHEBI:456216"/>
        <dbReference type="EC" id="2.7.11.1"/>
    </reaction>
</comment>
<evidence type="ECO:0000256" key="9">
    <source>
        <dbReference type="ARBA" id="ARBA00078109"/>
    </source>
</evidence>
<dbReference type="HOGENOM" id="CLU_000288_127_1_1"/>
<keyword evidence="14" id="KW-1185">Reference proteome</keyword>
<keyword evidence="4 10" id="KW-0547">Nucleotide-binding</keyword>
<evidence type="ECO:0000256" key="5">
    <source>
        <dbReference type="ARBA" id="ARBA00022777"/>
    </source>
</evidence>
<dbReference type="Pfam" id="PF00069">
    <property type="entry name" value="Pkinase"/>
    <property type="match status" value="1"/>
</dbReference>
<dbReference type="Proteomes" id="UP000005666">
    <property type="component" value="Chromosome 2"/>
</dbReference>
<evidence type="ECO:0000256" key="4">
    <source>
        <dbReference type="ARBA" id="ARBA00022741"/>
    </source>
</evidence>
<evidence type="ECO:0000256" key="1">
    <source>
        <dbReference type="ARBA" id="ARBA00012513"/>
    </source>
</evidence>
<evidence type="ECO:0000256" key="11">
    <source>
        <dbReference type="SAM" id="MobiDB-lite"/>
    </source>
</evidence>
<evidence type="ECO:0000256" key="8">
    <source>
        <dbReference type="ARBA" id="ARBA00048679"/>
    </source>
</evidence>
<dbReference type="FunFam" id="1.10.510.10:FF:000183">
    <property type="entry name" value="Serine/threonine-protein kinase hal4"/>
    <property type="match status" value="1"/>
</dbReference>
<dbReference type="OrthoDB" id="6513151at2759"/>
<dbReference type="SMART" id="SM00220">
    <property type="entry name" value="S_TKc"/>
    <property type="match status" value="1"/>
</dbReference>
<dbReference type="SUPFAM" id="SSF56112">
    <property type="entry name" value="Protein kinase-like (PK-like)"/>
    <property type="match status" value="1"/>
</dbReference>
<feature type="region of interest" description="Disordered" evidence="11">
    <location>
        <begin position="165"/>
        <end position="198"/>
    </location>
</feature>
<dbReference type="InterPro" id="IPR008271">
    <property type="entry name" value="Ser/Thr_kinase_AS"/>
</dbReference>
<dbReference type="GO" id="GO:0005524">
    <property type="term" value="F:ATP binding"/>
    <property type="evidence" value="ECO:0007669"/>
    <property type="project" value="UniProtKB-UniRule"/>
</dbReference>
<dbReference type="Gene3D" id="1.10.510.10">
    <property type="entry name" value="Transferase(Phosphotransferase) domain 1"/>
    <property type="match status" value="1"/>
</dbReference>
<comment type="catalytic activity">
    <reaction evidence="8">
        <text>L-seryl-[protein] + ATP = O-phospho-L-seryl-[protein] + ADP + H(+)</text>
        <dbReference type="Rhea" id="RHEA:17989"/>
        <dbReference type="Rhea" id="RHEA-COMP:9863"/>
        <dbReference type="Rhea" id="RHEA-COMP:11604"/>
        <dbReference type="ChEBI" id="CHEBI:15378"/>
        <dbReference type="ChEBI" id="CHEBI:29999"/>
        <dbReference type="ChEBI" id="CHEBI:30616"/>
        <dbReference type="ChEBI" id="CHEBI:83421"/>
        <dbReference type="ChEBI" id="CHEBI:456216"/>
        <dbReference type="EC" id="2.7.11.1"/>
    </reaction>
</comment>
<keyword evidence="2" id="KW-0723">Serine/threonine-protein kinase</keyword>
<dbReference type="OMA" id="NEDATHI"/>
<sequence>MAAVVHQNTSLTKKNSFLKRNITKYFGSNQVQANDSITKTNDLTIETKNLQPSSSPPSTVSSNSSSINSTPKVQNNPSCNDSTPTLTSVTNPNNNVFEVNNKLSINEDATHIHNLQNLKRKDNISSFIKKISISKNKNEGVKNIANAKWAVQDLFTDNNFTVEKSNNFNSNSNSDNNNNNGNNTKHNKSNLWNSNNNSSPLCTQNRISGFLKNINENVDVSSSKGPNDLPMPKSAPKPTLSTTVMETHAKMNFSDIYGCCKEIIGKGSYGTVRLCQKKSELKNSKPIFYAVKEIKRKENESCDIFLRRITSEFCISSSLKHPNIVQTLDLFADNEKNYFEVMEYCPGGDLFTLITSSENGKLTQIEADCFFKQILSGVNYMHDMGVAHRDLKPENILLTATGIVKIIDFGSSECFRMAWETNVHYTDYICGSTQYIAPEEYTKEKFDPRAVDVWACGMIYMAMVIGRHLWTTAQKSDEIYSTFLNDIKTEDGFEPIENFSDVNCKNVIYSILEPSPSRRLTTKQIMNCPWVKGIQCCGSK</sequence>
<dbReference type="AlphaFoldDB" id="G8BPX6"/>
<dbReference type="GO" id="GO:0030003">
    <property type="term" value="P:intracellular monoatomic cation homeostasis"/>
    <property type="evidence" value="ECO:0007669"/>
    <property type="project" value="UniProtKB-ARBA"/>
</dbReference>
<dbReference type="EC" id="2.7.11.1" evidence="1"/>
<name>G8BPX6_TETPH</name>
<evidence type="ECO:0000256" key="2">
    <source>
        <dbReference type="ARBA" id="ARBA00022527"/>
    </source>
</evidence>
<dbReference type="GeneID" id="11535064"/>
<dbReference type="InterPro" id="IPR017441">
    <property type="entry name" value="Protein_kinase_ATP_BS"/>
</dbReference>
<reference evidence="13 14" key="1">
    <citation type="journal article" date="2011" name="Proc. Natl. Acad. Sci. U.S.A.">
        <title>Evolutionary erosion of yeast sex chromosomes by mating-type switching accidents.</title>
        <authorList>
            <person name="Gordon J.L."/>
            <person name="Armisen D."/>
            <person name="Proux-Wera E."/>
            <person name="Oheigeartaigh S.S."/>
            <person name="Byrne K.P."/>
            <person name="Wolfe K.H."/>
        </authorList>
    </citation>
    <scope>NUCLEOTIDE SEQUENCE [LARGE SCALE GENOMIC DNA]</scope>
    <source>
        <strain evidence="14">ATCC 24235 / CBS 4417 / NBRC 1672 / NRRL Y-8282 / UCD 70-5</strain>
    </source>
</reference>
<evidence type="ECO:0000259" key="12">
    <source>
        <dbReference type="PROSITE" id="PS50011"/>
    </source>
</evidence>
<organism evidence="13 14">
    <name type="scientific">Tetrapisispora phaffii (strain ATCC 24235 / CBS 4417 / NBRC 1672 / NRRL Y-8282 / UCD 70-5)</name>
    <name type="common">Yeast</name>
    <name type="synonym">Fabospora phaffii</name>
    <dbReference type="NCBI Taxonomy" id="1071381"/>
    <lineage>
        <taxon>Eukaryota</taxon>
        <taxon>Fungi</taxon>
        <taxon>Dikarya</taxon>
        <taxon>Ascomycota</taxon>
        <taxon>Saccharomycotina</taxon>
        <taxon>Saccharomycetes</taxon>
        <taxon>Saccharomycetales</taxon>
        <taxon>Saccharomycetaceae</taxon>
        <taxon>Tetrapisispora</taxon>
    </lineage>
</organism>
<proteinExistence type="predicted"/>
<dbReference type="PANTHER" id="PTHR24346">
    <property type="entry name" value="MAP/MICROTUBULE AFFINITY-REGULATING KINASE"/>
    <property type="match status" value="1"/>
</dbReference>
<dbReference type="GO" id="GO:0004674">
    <property type="term" value="F:protein serine/threonine kinase activity"/>
    <property type="evidence" value="ECO:0007669"/>
    <property type="project" value="UniProtKB-KW"/>
</dbReference>
<evidence type="ECO:0000256" key="6">
    <source>
        <dbReference type="ARBA" id="ARBA00022840"/>
    </source>
</evidence>
<evidence type="ECO:0000256" key="3">
    <source>
        <dbReference type="ARBA" id="ARBA00022679"/>
    </source>
</evidence>
<keyword evidence="6 10" id="KW-0067">ATP-binding</keyword>
<accession>G8BPX6</accession>
<dbReference type="CDD" id="cd13994">
    <property type="entry name" value="STKc_HAL4_like"/>
    <property type="match status" value="1"/>
</dbReference>
<feature type="compositionally biased region" description="Low complexity" evidence="11">
    <location>
        <begin position="52"/>
        <end position="71"/>
    </location>
</feature>
<dbReference type="InterPro" id="IPR000719">
    <property type="entry name" value="Prot_kinase_dom"/>
</dbReference>
<dbReference type="KEGG" id="tpf:TPHA_0B03850"/>
<evidence type="ECO:0000256" key="7">
    <source>
        <dbReference type="ARBA" id="ARBA00047899"/>
    </source>
</evidence>
<dbReference type="PROSITE" id="PS00108">
    <property type="entry name" value="PROTEIN_KINASE_ST"/>
    <property type="match status" value="1"/>
</dbReference>
<evidence type="ECO:0000313" key="13">
    <source>
        <dbReference type="EMBL" id="CCE62057.1"/>
    </source>
</evidence>
<dbReference type="PROSITE" id="PS50011">
    <property type="entry name" value="PROTEIN_KINASE_DOM"/>
    <property type="match status" value="1"/>
</dbReference>
<dbReference type="InterPro" id="IPR011009">
    <property type="entry name" value="Kinase-like_dom_sf"/>
</dbReference>
<feature type="binding site" evidence="10">
    <location>
        <position position="292"/>
    </location>
    <ligand>
        <name>ATP</name>
        <dbReference type="ChEBI" id="CHEBI:30616"/>
    </ligand>
</feature>
<dbReference type="PANTHER" id="PTHR24346:SF30">
    <property type="entry name" value="MATERNAL EMBRYONIC LEUCINE ZIPPER KINASE"/>
    <property type="match status" value="1"/>
</dbReference>
<dbReference type="PROSITE" id="PS00107">
    <property type="entry name" value="PROTEIN_KINASE_ATP"/>
    <property type="match status" value="1"/>
</dbReference>
<feature type="compositionally biased region" description="Polar residues" evidence="11">
    <location>
        <begin position="72"/>
        <end position="88"/>
    </location>
</feature>
<dbReference type="eggNOG" id="KOG0590">
    <property type="taxonomic scope" value="Eukaryota"/>
</dbReference>
<feature type="region of interest" description="Disordered" evidence="11">
    <location>
        <begin position="47"/>
        <end position="93"/>
    </location>
</feature>
<keyword evidence="5" id="KW-0418">Kinase</keyword>
<feature type="domain" description="Protein kinase" evidence="12">
    <location>
        <begin position="258"/>
        <end position="531"/>
    </location>
</feature>
<dbReference type="GO" id="GO:0035556">
    <property type="term" value="P:intracellular signal transduction"/>
    <property type="evidence" value="ECO:0007669"/>
    <property type="project" value="TreeGrafter"/>
</dbReference>
<gene>
    <name evidence="13" type="primary">TPHA0B03850</name>
    <name evidence="13" type="ordered locus">TPHA_0B03850</name>
</gene>
<dbReference type="STRING" id="1071381.G8BPX6"/>
<keyword evidence="3" id="KW-0808">Transferase</keyword>
<evidence type="ECO:0000313" key="14">
    <source>
        <dbReference type="Proteomes" id="UP000005666"/>
    </source>
</evidence>
<protein>
    <recommendedName>
        <fullName evidence="1">non-specific serine/threonine protein kinase</fullName>
        <ecNumber evidence="1">2.7.11.1</ecNumber>
    </recommendedName>
    <alternativeName>
        <fullName evidence="9">Halotolerance protein 4</fullName>
    </alternativeName>
</protein>
<evidence type="ECO:0000256" key="10">
    <source>
        <dbReference type="PROSITE-ProRule" id="PRU10141"/>
    </source>
</evidence>